<proteinExistence type="predicted"/>
<name>A0A9L0JN22_EQUAS</name>
<dbReference type="InterPro" id="IPR052609">
    <property type="entry name" value="Ribosome_Biogenesis_Reg"/>
</dbReference>
<feature type="compositionally biased region" description="Basic residues" evidence="1">
    <location>
        <begin position="37"/>
        <end position="49"/>
    </location>
</feature>
<protein>
    <submittedName>
        <fullName evidence="3">URB2 ribosome biosis homolog</fullName>
    </submittedName>
</protein>
<dbReference type="KEGG" id="eai:106843701"/>
<reference evidence="3" key="2">
    <citation type="submission" date="2025-08" db="UniProtKB">
        <authorList>
            <consortium name="Ensembl"/>
        </authorList>
    </citation>
    <scope>IDENTIFICATION</scope>
</reference>
<dbReference type="CTD" id="9816"/>
<dbReference type="GeneTree" id="ENSGT00390000009258"/>
<reference evidence="3 4" key="1">
    <citation type="journal article" date="2020" name="Nat. Commun.">
        <title>Donkey genomes provide new insights into domestication and selection for coat color.</title>
        <authorList>
            <person name="Wang"/>
            <person name="C."/>
            <person name="Li"/>
            <person name="H."/>
            <person name="Guo"/>
            <person name="Y."/>
            <person name="Huang"/>
            <person name="J."/>
            <person name="Sun"/>
            <person name="Y."/>
            <person name="Min"/>
            <person name="J."/>
            <person name="Wang"/>
            <person name="J."/>
            <person name="Fang"/>
            <person name="X."/>
            <person name="Zhao"/>
            <person name="Z."/>
            <person name="Wang"/>
            <person name="S."/>
            <person name="Zhang"/>
            <person name="Y."/>
            <person name="Liu"/>
            <person name="Q."/>
            <person name="Jiang"/>
            <person name="Q."/>
            <person name="Wang"/>
            <person name="X."/>
            <person name="Guo"/>
            <person name="Y."/>
            <person name="Yang"/>
            <person name="C."/>
            <person name="Wang"/>
            <person name="Y."/>
            <person name="Tian"/>
            <person name="F."/>
            <person name="Zhuang"/>
            <person name="G."/>
            <person name="Fan"/>
            <person name="Y."/>
            <person name="Gao"/>
            <person name="Q."/>
            <person name="Li"/>
            <person name="Y."/>
            <person name="Ju"/>
            <person name="Z."/>
            <person name="Li"/>
            <person name="J."/>
            <person name="Li"/>
            <person name="R."/>
            <person name="Hou"/>
            <person name="M."/>
            <person name="Yang"/>
            <person name="G."/>
            <person name="Liu"/>
            <person name="G."/>
            <person name="Liu"/>
            <person name="W."/>
            <person name="Guo"/>
            <person name="J."/>
            <person name="Pan"/>
            <person name="S."/>
            <person name="Fan"/>
            <person name="G."/>
            <person name="Zhang"/>
            <person name="W."/>
            <person name="Zhang"/>
            <person name="R."/>
            <person name="Yu"/>
            <person name="J."/>
            <person name="Zhang"/>
            <person name="X."/>
            <person name="Yin"/>
            <person name="Q."/>
            <person name="Ji"/>
            <person name="C."/>
            <person name="Jin"/>
            <person name="Y."/>
            <person name="Yue"/>
            <person name="G."/>
            <person name="Liu"/>
            <person name="M."/>
            <person name="Xu"/>
            <person name="J."/>
            <person name="Liu"/>
            <person name="S."/>
            <person name="Jordana"/>
            <person name="J."/>
            <person name="Noce"/>
            <person name="A."/>
            <person name="Amills"/>
            <person name="M."/>
            <person name="Wu"/>
            <person name="D.D."/>
            <person name="Li"/>
            <person name="S."/>
            <person name="Zhou"/>
            <person name="X. and Zhong"/>
            <person name="J."/>
        </authorList>
    </citation>
    <scope>NUCLEOTIDE SEQUENCE [LARGE SCALE GENOMIC DNA]</scope>
</reference>
<dbReference type="GO" id="GO:0016235">
    <property type="term" value="C:aggresome"/>
    <property type="evidence" value="ECO:0007669"/>
    <property type="project" value="Ensembl"/>
</dbReference>
<evidence type="ECO:0000313" key="3">
    <source>
        <dbReference type="Ensembl" id="ENSEASP00005051377.1"/>
    </source>
</evidence>
<evidence type="ECO:0000256" key="1">
    <source>
        <dbReference type="SAM" id="MobiDB-lite"/>
    </source>
</evidence>
<reference evidence="3" key="3">
    <citation type="submission" date="2025-09" db="UniProtKB">
        <authorList>
            <consortium name="Ensembl"/>
        </authorList>
    </citation>
    <scope>IDENTIFICATION</scope>
</reference>
<dbReference type="Pfam" id="PF10441">
    <property type="entry name" value="Urb2"/>
    <property type="match status" value="1"/>
</dbReference>
<dbReference type="GO" id="GO:0042254">
    <property type="term" value="P:ribosome biogenesis"/>
    <property type="evidence" value="ECO:0007669"/>
    <property type="project" value="TreeGrafter"/>
</dbReference>
<dbReference type="RefSeq" id="XP_014716325.2">
    <property type="nucleotide sequence ID" value="XM_014860839.3"/>
</dbReference>
<evidence type="ECO:0000259" key="2">
    <source>
        <dbReference type="Pfam" id="PF10441"/>
    </source>
</evidence>
<gene>
    <name evidence="3" type="primary">URB2</name>
</gene>
<dbReference type="GO" id="GO:0005730">
    <property type="term" value="C:nucleolus"/>
    <property type="evidence" value="ECO:0007669"/>
    <property type="project" value="Ensembl"/>
</dbReference>
<keyword evidence="4" id="KW-1185">Reference proteome</keyword>
<dbReference type="GeneID" id="106843701"/>
<dbReference type="PANTHER" id="PTHR15682">
    <property type="entry name" value="UNHEALTHY RIBOSOME BIOGENESIS PROTEIN 2 HOMOLOG"/>
    <property type="match status" value="1"/>
</dbReference>
<feature type="region of interest" description="Disordered" evidence="1">
    <location>
        <begin position="1"/>
        <end position="127"/>
    </location>
</feature>
<dbReference type="InterPro" id="IPR018849">
    <property type="entry name" value="Urb2/Npa2_C"/>
</dbReference>
<feature type="domain" description="Nucleolar 27S pre-rRNA processing Urb2/Npa2 C-terminal" evidence="2">
    <location>
        <begin position="1457"/>
        <end position="1651"/>
    </location>
</feature>
<dbReference type="GO" id="GO:0030496">
    <property type="term" value="C:midbody"/>
    <property type="evidence" value="ECO:0007669"/>
    <property type="project" value="Ensembl"/>
</dbReference>
<accession>A0A9L0JN22</accession>
<sequence>MTDRHGAGRGLGARASDAQLSPPMGEAPRCSAGNAWRARRPAPSRRRRRAEGAAKGPLPRGGPRGGRPSRRSSRPRPWSPSGAGLEGSTLPEDGPLPPPAALTWARPPGEHPPQGRPSARASSPYPSRGLRKSVAMAAVYSGISLKLKSKATSWEDKLKLAHFAWISHQCFLPNKEQVLLDWARQSLVAFYKKKLELKEDIVERLWIYIDNILHSRKLQNLLKNGKTINLQISLVKIINERIAEFSLSGSQRNIRAVLSCCQGILSTPALAVIYTAKQELIVTLLSQLCWSTCRQPEEAVVPQLFEVIHLALGHYILIQQQQVNPRRAFGEVTGHLLQPCLVLRHLLSGGTWTQGGQGQLRQALSRDVRSQIEAMLRGGAFQPELLSSYKEELLEQQQGDQKMGTMKNLLAPMDTVIARLVDTSYCEPSLHAAVVANSVALLYKLFLDSYFKEGNQLLCFRALPRLFGCLRLSHLPEEQIKALSTSDWTTELLVVEQLLNSVANSNIYNIATDRIRHGEAQFHFYRRLAELLINHPQASVPAWFRCLKVLMSLNHLILEPDLDDLLASAWIDAEVTEFRTRKAQEALINTLFQTYVKLRQVPRLFEEILEVICRPAAEALRQPVLAAGPSRVLCECLLELPPSQVLDSWSLVLDKFQSLVLPSLRADVDMALKSLSLSSLLHCVMFNMRSLDNSTPLPVIRRTQCTMERMLQELVKPLLHLLLDCQGPGCELWLQKVSDSALLLSYTWAQVDAMLSLNCSQYHSVSGAFTGGVPEVSDLPSLLPGIETCHWKKIEKLVAQFDTLGRYCLEHLYLQKMKRTLVQTSFLSEAALHTLKCDAAYILGSGRESLTQRTAASWDGEVGTVSALTYPVAHWHLVMSNLSVLISYLSPDDVRYLADVLLRTLPMSRAQEGSADEELNVTLENISKAVLHSPLFPEMQSLHSAFLMCLTARCTSILCSGVQSDSSLLSQQLPWLFVKDHMVVAHWENIFAKVGPDVVEPRGEIAQNLLSLVRSDFPIQLEEEQLDSILRLLEVVSTLQLDNLLSPHHVCYFLLLLSMAISKVGGSCSSSLNLKFLMTCYQLLAYLQRGKSARSVLKVMYISDIFEIVLTSLFKMSSRFLIDMDDPSWLEFLQVIGTFLEQLMQLLIQIKLSLVLNFGKIIAFLSRCKPYTEATSGKQLENQTPLGRQLLLVSLTKLCQVLGPFVKEWMQQHEATEALPELLQQAILQTGVVLQLCLVHGAQGRRLPSAFISSVSTLLEADVGQHSRHHGTEISPMTDKMQLSHPALYQSVYSQILSELPALAGDTQSFQAAVRFLTLFLLAPELHPKKDSVFISIFHSVRKVLADPAISVQVIQDFEPHLGALFTQMLEVGTTEDFRMVMRYILQGLDICNMWRADLQAILSAVTLIKLLLSCLFSGEKASLFWRACPQIVTALILQNREACQEQPVPLAVVGPILDVLATLLRQGEETVSNPHHVSLAFSILLTVPLDHLKPFEYGSIFPRVHNVLFSILQCHPKVMLKAIPSFLNCFNKLVFSVMHEGRQKDKGSTDDLMVVLDCARLVGRMYSHIAARAEEFTVFSPFMVAQYVTEAQKVTLYPAVKGLLQEGIYLILDLCIEPDIQFLRVALQPGVRDIFKELYNDYVKYHKAKHEGEKRYTV</sequence>
<dbReference type="Ensembl" id="ENSEAST00005065062.1">
    <property type="protein sequence ID" value="ENSEASP00005051377.1"/>
    <property type="gene ID" value="ENSEASG00005012060.2"/>
</dbReference>
<dbReference type="PANTHER" id="PTHR15682:SF2">
    <property type="entry name" value="UNHEALTHY RIBOSOME BIOGENESIS PROTEIN 2 HOMOLOG"/>
    <property type="match status" value="1"/>
</dbReference>
<feature type="compositionally biased region" description="Low complexity" evidence="1">
    <location>
        <begin position="116"/>
        <end position="127"/>
    </location>
</feature>
<dbReference type="Proteomes" id="UP000694387">
    <property type="component" value="Chromosome 2"/>
</dbReference>
<evidence type="ECO:0000313" key="4">
    <source>
        <dbReference type="Proteomes" id="UP000694387"/>
    </source>
</evidence>
<organism evidence="3 4">
    <name type="scientific">Equus asinus</name>
    <name type="common">Donkey</name>
    <name type="synonym">Equus africanus asinus</name>
    <dbReference type="NCBI Taxonomy" id="9793"/>
    <lineage>
        <taxon>Eukaryota</taxon>
        <taxon>Metazoa</taxon>
        <taxon>Chordata</taxon>
        <taxon>Craniata</taxon>
        <taxon>Vertebrata</taxon>
        <taxon>Euteleostomi</taxon>
        <taxon>Mammalia</taxon>
        <taxon>Eutheria</taxon>
        <taxon>Laurasiatheria</taxon>
        <taxon>Perissodactyla</taxon>
        <taxon>Equidae</taxon>
        <taxon>Equus</taxon>
    </lineage>
</organism>